<proteinExistence type="predicted"/>
<evidence type="ECO:0000256" key="1">
    <source>
        <dbReference type="SAM" id="MobiDB-lite"/>
    </source>
</evidence>
<comment type="caution">
    <text evidence="2">The sequence shown here is derived from an EMBL/GenBank/DDBJ whole genome shotgun (WGS) entry which is preliminary data.</text>
</comment>
<gene>
    <name evidence="2" type="ORF">R3P38DRAFT_3495537</name>
</gene>
<dbReference type="AlphaFoldDB" id="A0AAV9Z5B0"/>
<feature type="region of interest" description="Disordered" evidence="1">
    <location>
        <begin position="280"/>
        <end position="299"/>
    </location>
</feature>
<evidence type="ECO:0000313" key="3">
    <source>
        <dbReference type="Proteomes" id="UP001362999"/>
    </source>
</evidence>
<feature type="compositionally biased region" description="Pro residues" evidence="1">
    <location>
        <begin position="280"/>
        <end position="296"/>
    </location>
</feature>
<evidence type="ECO:0000313" key="2">
    <source>
        <dbReference type="EMBL" id="KAK6971822.1"/>
    </source>
</evidence>
<feature type="compositionally biased region" description="Low complexity" evidence="1">
    <location>
        <begin position="214"/>
        <end position="233"/>
    </location>
</feature>
<sequence>MPINVTIQSARLPPIARPLSIFTQIPQKPCHTHSLTPSPPPSLLHDRCLVSGSNRQVALTCPQVKPSAPFHNRAFAPFLVLTTQTHHRFVASERDASRVRIAPPTALSAKHTLSVSDANTLKNCGIQSYACPKRPERDREQPHPQLPTARKHPNPQLVVSGPQQNDTDADADDFSRCLKISASLTRHPAKHSAHPSRLFNPDRDPIPMRRTAESDAMSDAGASSSYVSRSAPKASPPPRAVPLLSSIIGKMIPFASCFAANQRRHPNLLANTSLLHPPLPTPTPWRPLPSRSPPPQTDRLRLPLSFDRKSNPADNGSTNVFALQLKKLYRAITDLE</sequence>
<dbReference type="EMBL" id="JAWWNJ010000204">
    <property type="protein sequence ID" value="KAK6971822.1"/>
    <property type="molecule type" value="Genomic_DNA"/>
</dbReference>
<feature type="compositionally biased region" description="Basic and acidic residues" evidence="1">
    <location>
        <begin position="133"/>
        <end position="142"/>
    </location>
</feature>
<keyword evidence="3" id="KW-1185">Reference proteome</keyword>
<reference evidence="2 3" key="1">
    <citation type="journal article" date="2024" name="J Genomics">
        <title>Draft genome sequencing and assembly of Favolaschia claudopus CIRM-BRFM 2984 isolated from oak limbs.</title>
        <authorList>
            <person name="Navarro D."/>
            <person name="Drula E."/>
            <person name="Chaduli D."/>
            <person name="Cazenave R."/>
            <person name="Ahrendt S."/>
            <person name="Wang J."/>
            <person name="Lipzen A."/>
            <person name="Daum C."/>
            <person name="Barry K."/>
            <person name="Grigoriev I.V."/>
            <person name="Favel A."/>
            <person name="Rosso M.N."/>
            <person name="Martin F."/>
        </authorList>
    </citation>
    <scope>NUCLEOTIDE SEQUENCE [LARGE SCALE GENOMIC DNA]</scope>
    <source>
        <strain evidence="2 3">CIRM-BRFM 2984</strain>
    </source>
</reference>
<feature type="compositionally biased region" description="Basic and acidic residues" evidence="1">
    <location>
        <begin position="200"/>
        <end position="213"/>
    </location>
</feature>
<organism evidence="2 3">
    <name type="scientific">Favolaschia claudopus</name>
    <dbReference type="NCBI Taxonomy" id="2862362"/>
    <lineage>
        <taxon>Eukaryota</taxon>
        <taxon>Fungi</taxon>
        <taxon>Dikarya</taxon>
        <taxon>Basidiomycota</taxon>
        <taxon>Agaricomycotina</taxon>
        <taxon>Agaricomycetes</taxon>
        <taxon>Agaricomycetidae</taxon>
        <taxon>Agaricales</taxon>
        <taxon>Marasmiineae</taxon>
        <taxon>Mycenaceae</taxon>
        <taxon>Favolaschia</taxon>
    </lineage>
</organism>
<feature type="region of interest" description="Disordered" evidence="1">
    <location>
        <begin position="185"/>
        <end position="238"/>
    </location>
</feature>
<dbReference type="Proteomes" id="UP001362999">
    <property type="component" value="Unassembled WGS sequence"/>
</dbReference>
<name>A0AAV9Z5B0_9AGAR</name>
<accession>A0AAV9Z5B0</accession>
<feature type="region of interest" description="Disordered" evidence="1">
    <location>
        <begin position="129"/>
        <end position="171"/>
    </location>
</feature>
<protein>
    <submittedName>
        <fullName evidence="2">Uncharacterized protein</fullName>
    </submittedName>
</protein>